<accession>A0A3P6SN60</accession>
<keyword evidence="4" id="KW-1185">Reference proteome</keyword>
<evidence type="ECO:0000256" key="2">
    <source>
        <dbReference type="SAM" id="Phobius"/>
    </source>
</evidence>
<dbReference type="EMBL" id="UYRU01042100">
    <property type="protein sequence ID" value="VDK72759.1"/>
    <property type="molecule type" value="Genomic_DNA"/>
</dbReference>
<feature type="region of interest" description="Disordered" evidence="1">
    <location>
        <begin position="181"/>
        <end position="216"/>
    </location>
</feature>
<evidence type="ECO:0000313" key="4">
    <source>
        <dbReference type="Proteomes" id="UP000281553"/>
    </source>
</evidence>
<keyword evidence="2" id="KW-0812">Transmembrane</keyword>
<protein>
    <submittedName>
        <fullName evidence="3">Uncharacterized protein</fullName>
    </submittedName>
</protein>
<gene>
    <name evidence="3" type="ORF">DILT_LOCUS2437</name>
</gene>
<keyword evidence="2" id="KW-1133">Transmembrane helix</keyword>
<dbReference type="Proteomes" id="UP000281553">
    <property type="component" value="Unassembled WGS sequence"/>
</dbReference>
<reference evidence="3 4" key="1">
    <citation type="submission" date="2018-11" db="EMBL/GenBank/DDBJ databases">
        <authorList>
            <consortium name="Pathogen Informatics"/>
        </authorList>
    </citation>
    <scope>NUCLEOTIDE SEQUENCE [LARGE SCALE GENOMIC DNA]</scope>
</reference>
<sequence>MPQILRSLDDDLLWDPAYTLYEYGRRFTYDLHGKKVNLAARFLQNPARYVEYIVREHEILLIVVGIVIITLIIGFIYLKGFLWSKFKLCCRFCRFRRRIKNMAKLKAQAAELAEVDSDKFAAEIYRHILDYKGVATTDGETDMVEFESARFVHEAIKQTGLAYESLITKFGRPTQYMLLIPPPDDAEEEEEEEAEDEEEEAADAEEAPNYMDVMET</sequence>
<dbReference type="OrthoDB" id="10381568at2759"/>
<feature type="transmembrane region" description="Helical" evidence="2">
    <location>
        <begin position="59"/>
        <end position="78"/>
    </location>
</feature>
<evidence type="ECO:0000256" key="1">
    <source>
        <dbReference type="SAM" id="MobiDB-lite"/>
    </source>
</evidence>
<name>A0A3P6SN60_DIBLA</name>
<evidence type="ECO:0000313" key="3">
    <source>
        <dbReference type="EMBL" id="VDK72759.1"/>
    </source>
</evidence>
<organism evidence="3 4">
    <name type="scientific">Dibothriocephalus latus</name>
    <name type="common">Fish tapeworm</name>
    <name type="synonym">Diphyllobothrium latum</name>
    <dbReference type="NCBI Taxonomy" id="60516"/>
    <lineage>
        <taxon>Eukaryota</taxon>
        <taxon>Metazoa</taxon>
        <taxon>Spiralia</taxon>
        <taxon>Lophotrochozoa</taxon>
        <taxon>Platyhelminthes</taxon>
        <taxon>Cestoda</taxon>
        <taxon>Eucestoda</taxon>
        <taxon>Diphyllobothriidea</taxon>
        <taxon>Diphyllobothriidae</taxon>
        <taxon>Dibothriocephalus</taxon>
    </lineage>
</organism>
<dbReference type="AlphaFoldDB" id="A0A3P6SN60"/>
<proteinExistence type="predicted"/>
<keyword evidence="2" id="KW-0472">Membrane</keyword>
<feature type="compositionally biased region" description="Acidic residues" evidence="1">
    <location>
        <begin position="184"/>
        <end position="206"/>
    </location>
</feature>